<keyword evidence="4" id="KW-0819">tRNA processing</keyword>
<dbReference type="EC" id="2.5.1.25" evidence="1"/>
<evidence type="ECO:0000256" key="1">
    <source>
        <dbReference type="ARBA" id="ARBA00012386"/>
    </source>
</evidence>
<reference evidence="6" key="1">
    <citation type="submission" date="2022-06" db="EMBL/GenBank/DDBJ databases">
        <title>Alkalimarinus sp. nov., isolated from gut of a Alitta virens.</title>
        <authorList>
            <person name="Yang A.I."/>
            <person name="Shin N.-R."/>
        </authorList>
    </citation>
    <scope>NUCLEOTIDE SEQUENCE</scope>
    <source>
        <strain evidence="6">A2M4</strain>
    </source>
</reference>
<gene>
    <name evidence="6" type="ORF">NKI27_18275</name>
</gene>
<dbReference type="Proteomes" id="UP001163739">
    <property type="component" value="Chromosome"/>
</dbReference>
<dbReference type="RefSeq" id="WP_265047452.1">
    <property type="nucleotide sequence ID" value="NZ_CP100390.1"/>
</dbReference>
<dbReference type="InterPro" id="IPR005636">
    <property type="entry name" value="DTW"/>
</dbReference>
<organism evidence="6 7">
    <name type="scientific">Alkalimarinus alittae</name>
    <dbReference type="NCBI Taxonomy" id="2961619"/>
    <lineage>
        <taxon>Bacteria</taxon>
        <taxon>Pseudomonadati</taxon>
        <taxon>Pseudomonadota</taxon>
        <taxon>Gammaproteobacteria</taxon>
        <taxon>Alteromonadales</taxon>
        <taxon>Alteromonadaceae</taxon>
        <taxon>Alkalimarinus</taxon>
    </lineage>
</organism>
<dbReference type="PANTHER" id="PTHR21392">
    <property type="entry name" value="TRNA-URIDINE AMINOCARBOXYPROPYLTRANSFERASE 2"/>
    <property type="match status" value="1"/>
</dbReference>
<evidence type="ECO:0000256" key="4">
    <source>
        <dbReference type="ARBA" id="ARBA00022694"/>
    </source>
</evidence>
<sequence>MDETPDVNESDCKDCRLLKIACICQYRPNITSAVEFCLLTHATEYRKPTNTGRLIADCLATTHVYTWSRTEIDPELSQQLTNPHYQYWLVYPAEDSVHADRIKPFSMLVEPTGQAINKKHVFILLDATWQQAVKMVRKSPYLNHLPILSLSPACLSQYHLRRGGQAHHLCTAEVAAELLDLAGEKANALLLRDYFHVFSQHYLAARSGHGIKVESEQMRRLTKEYHHEIN</sequence>
<evidence type="ECO:0000256" key="3">
    <source>
        <dbReference type="ARBA" id="ARBA00022691"/>
    </source>
</evidence>
<evidence type="ECO:0000259" key="5">
    <source>
        <dbReference type="SMART" id="SM01144"/>
    </source>
</evidence>
<dbReference type="InterPro" id="IPR039262">
    <property type="entry name" value="DTWD2/TAPT"/>
</dbReference>
<evidence type="ECO:0000313" key="7">
    <source>
        <dbReference type="Proteomes" id="UP001163739"/>
    </source>
</evidence>
<dbReference type="Pfam" id="PF03942">
    <property type="entry name" value="DTW"/>
    <property type="match status" value="1"/>
</dbReference>
<evidence type="ECO:0000256" key="2">
    <source>
        <dbReference type="ARBA" id="ARBA00022679"/>
    </source>
</evidence>
<keyword evidence="3" id="KW-0949">S-adenosyl-L-methionine</keyword>
<dbReference type="SMART" id="SM01144">
    <property type="entry name" value="DTW"/>
    <property type="match status" value="1"/>
</dbReference>
<name>A0ABY6N1I1_9ALTE</name>
<feature type="domain" description="DTW" evidence="5">
    <location>
        <begin position="8"/>
        <end position="207"/>
    </location>
</feature>
<protein>
    <recommendedName>
        <fullName evidence="1">tRNA-uridine aminocarboxypropyltransferase</fullName>
        <ecNumber evidence="1">2.5.1.25</ecNumber>
    </recommendedName>
</protein>
<dbReference type="EMBL" id="CP100390">
    <property type="protein sequence ID" value="UZE95968.1"/>
    <property type="molecule type" value="Genomic_DNA"/>
</dbReference>
<proteinExistence type="predicted"/>
<keyword evidence="7" id="KW-1185">Reference proteome</keyword>
<accession>A0ABY6N1I1</accession>
<keyword evidence="2" id="KW-0808">Transferase</keyword>
<evidence type="ECO:0000313" key="6">
    <source>
        <dbReference type="EMBL" id="UZE95968.1"/>
    </source>
</evidence>
<dbReference type="PANTHER" id="PTHR21392:SF1">
    <property type="entry name" value="TRNA-URIDINE AMINOCARBOXYPROPYLTRANSFERASE"/>
    <property type="match status" value="1"/>
</dbReference>